<dbReference type="AlphaFoldDB" id="A0A2I2M9J6"/>
<proteinExistence type="predicted"/>
<protein>
    <submittedName>
        <fullName evidence="3">Peptidase M23</fullName>
    </submittedName>
</protein>
<dbReference type="GO" id="GO:0004222">
    <property type="term" value="F:metalloendopeptidase activity"/>
    <property type="evidence" value="ECO:0007669"/>
    <property type="project" value="TreeGrafter"/>
</dbReference>
<evidence type="ECO:0000259" key="2">
    <source>
        <dbReference type="Pfam" id="PF01551"/>
    </source>
</evidence>
<accession>A0A2I2M9J6</accession>
<sequence length="349" mass="39893">MCLQILLLKKSSLFSKYKKVQNSTFSIMAKVKYYYDPDTLSYRKIESKKSVTYKKSFLGVVGALLIAFFGFIGFSQFLMSPNERSQKRELENFKLHTELMSKELKMLSERLSELQERDDNIYRTYFEASPIPKEQRNAGFGGVNRYKHLEGFKNTAMITNVTKEIEMLSKQMVVQSKSLDEIVALAKEKEKMLASIPAIQPVKNQDLKRMASGYGMRLHPILKSWKMHNGMDFTSPKGTPIFASGNGRVKKAHRSTTFGNVVYIDHGYGYQTIYAHMSKIKAKQGQKVKRGDIIGYVGNTGRSAAAHLHYEVHKNGRPVNPIYYYYGDLTPEEFVAMQKASQQKGQSYD</sequence>
<dbReference type="PANTHER" id="PTHR21666">
    <property type="entry name" value="PEPTIDASE-RELATED"/>
    <property type="match status" value="1"/>
</dbReference>
<dbReference type="SUPFAM" id="SSF51261">
    <property type="entry name" value="Duplicated hybrid motif"/>
    <property type="match status" value="1"/>
</dbReference>
<evidence type="ECO:0000313" key="3">
    <source>
        <dbReference type="EMBL" id="SOU89219.1"/>
    </source>
</evidence>
<organism evidence="3 4">
    <name type="scientific">Tenacibaculum finnmarkense genomovar ulcerans</name>
    <dbReference type="NCBI Taxonomy" id="2781388"/>
    <lineage>
        <taxon>Bacteria</taxon>
        <taxon>Pseudomonadati</taxon>
        <taxon>Bacteroidota</taxon>
        <taxon>Flavobacteriia</taxon>
        <taxon>Flavobacteriales</taxon>
        <taxon>Flavobacteriaceae</taxon>
        <taxon>Tenacibaculum</taxon>
        <taxon>Tenacibaculum finnmarkense</taxon>
    </lineage>
</organism>
<reference evidence="3 4" key="1">
    <citation type="submission" date="2017-11" db="EMBL/GenBank/DDBJ databases">
        <authorList>
            <person name="Duchaud E."/>
        </authorList>
    </citation>
    <scope>NUCLEOTIDE SEQUENCE [LARGE SCALE GENOMIC DNA]</scope>
    <source>
        <strain evidence="3 4">TNO010</strain>
    </source>
</reference>
<dbReference type="EMBL" id="OENE01000025">
    <property type="protein sequence ID" value="SOU89219.1"/>
    <property type="molecule type" value="Genomic_DNA"/>
</dbReference>
<dbReference type="PANTHER" id="PTHR21666:SF286">
    <property type="entry name" value="LIPOPROTEIN NLPD"/>
    <property type="match status" value="1"/>
</dbReference>
<dbReference type="CDD" id="cd12797">
    <property type="entry name" value="M23_peptidase"/>
    <property type="match status" value="1"/>
</dbReference>
<dbReference type="InterPro" id="IPR011055">
    <property type="entry name" value="Dup_hybrid_motif"/>
</dbReference>
<name>A0A2I2M9J6_9FLAO</name>
<dbReference type="FunFam" id="2.70.70.10:FF:000006">
    <property type="entry name" value="M23 family peptidase"/>
    <property type="match status" value="1"/>
</dbReference>
<keyword evidence="1" id="KW-0472">Membrane</keyword>
<keyword evidence="1" id="KW-1133">Transmembrane helix</keyword>
<feature type="domain" description="M23ase beta-sheet core" evidence="2">
    <location>
        <begin position="226"/>
        <end position="321"/>
    </location>
</feature>
<evidence type="ECO:0000256" key="1">
    <source>
        <dbReference type="SAM" id="Phobius"/>
    </source>
</evidence>
<dbReference type="Gene3D" id="2.70.70.10">
    <property type="entry name" value="Glucose Permease (Domain IIA)"/>
    <property type="match status" value="1"/>
</dbReference>
<keyword evidence="1" id="KW-0812">Transmembrane</keyword>
<dbReference type="InterPro" id="IPR050570">
    <property type="entry name" value="Cell_wall_metabolism_enzyme"/>
</dbReference>
<evidence type="ECO:0000313" key="4">
    <source>
        <dbReference type="Proteomes" id="UP000490060"/>
    </source>
</evidence>
<dbReference type="InterPro" id="IPR016047">
    <property type="entry name" value="M23ase_b-sheet_dom"/>
</dbReference>
<dbReference type="Pfam" id="PF01551">
    <property type="entry name" value="Peptidase_M23"/>
    <property type="match status" value="1"/>
</dbReference>
<dbReference type="Proteomes" id="UP000490060">
    <property type="component" value="Unassembled WGS sequence"/>
</dbReference>
<feature type="transmembrane region" description="Helical" evidence="1">
    <location>
        <begin position="57"/>
        <end position="79"/>
    </location>
</feature>
<gene>
    <name evidence="3" type="ORF">TNO010_310075</name>
</gene>